<dbReference type="Proteomes" id="UP001459204">
    <property type="component" value="Unassembled WGS sequence"/>
</dbReference>
<gene>
    <name evidence="3" type="ORF">AAD027_09010</name>
</gene>
<protein>
    <submittedName>
        <fullName evidence="3">SCO family protein</fullName>
    </submittedName>
</protein>
<evidence type="ECO:0000256" key="1">
    <source>
        <dbReference type="ARBA" id="ARBA00010996"/>
    </source>
</evidence>
<dbReference type="Gene3D" id="3.40.30.10">
    <property type="entry name" value="Glutaredoxin"/>
    <property type="match status" value="1"/>
</dbReference>
<keyword evidence="4" id="KW-1185">Reference proteome</keyword>
<dbReference type="PANTHER" id="PTHR12151:SF25">
    <property type="entry name" value="LINALOOL DEHYDRATASE_ISOMERASE DOMAIN-CONTAINING PROTEIN"/>
    <property type="match status" value="1"/>
</dbReference>
<dbReference type="PROSITE" id="PS51318">
    <property type="entry name" value="TAT"/>
    <property type="match status" value="1"/>
</dbReference>
<dbReference type="RefSeq" id="WP_341725683.1">
    <property type="nucleotide sequence ID" value="NZ_JBBWWT010000003.1"/>
</dbReference>
<dbReference type="CDD" id="cd02968">
    <property type="entry name" value="SCO"/>
    <property type="match status" value="1"/>
</dbReference>
<organism evidence="3 4">
    <name type="scientific">Pseudoxanthomonas putridarboris</name>
    <dbReference type="NCBI Taxonomy" id="752605"/>
    <lineage>
        <taxon>Bacteria</taxon>
        <taxon>Pseudomonadati</taxon>
        <taxon>Pseudomonadota</taxon>
        <taxon>Gammaproteobacteria</taxon>
        <taxon>Lysobacterales</taxon>
        <taxon>Lysobacteraceae</taxon>
        <taxon>Pseudoxanthomonas</taxon>
    </lineage>
</organism>
<evidence type="ECO:0000313" key="3">
    <source>
        <dbReference type="EMBL" id="MEL1264504.1"/>
    </source>
</evidence>
<dbReference type="InterPro" id="IPR036249">
    <property type="entry name" value="Thioredoxin-like_sf"/>
</dbReference>
<dbReference type="SUPFAM" id="SSF52833">
    <property type="entry name" value="Thioredoxin-like"/>
    <property type="match status" value="1"/>
</dbReference>
<dbReference type="PANTHER" id="PTHR12151">
    <property type="entry name" value="ELECTRON TRANSPORT PROTIN SCO1/SENC FAMILY MEMBER"/>
    <property type="match status" value="1"/>
</dbReference>
<dbReference type="Pfam" id="PF02630">
    <property type="entry name" value="SCO1-SenC"/>
    <property type="match status" value="1"/>
</dbReference>
<dbReference type="InterPro" id="IPR003782">
    <property type="entry name" value="SCO1/SenC"/>
</dbReference>
<feature type="signal peptide" evidence="2">
    <location>
        <begin position="1"/>
        <end position="27"/>
    </location>
</feature>
<reference evidence="3 4" key="1">
    <citation type="submission" date="2024-04" db="EMBL/GenBank/DDBJ databases">
        <title>Draft genome sequence of Pseudoxanthomonas putridarboris WD12.</title>
        <authorList>
            <person name="Oh J."/>
        </authorList>
    </citation>
    <scope>NUCLEOTIDE SEQUENCE [LARGE SCALE GENOMIC DNA]</scope>
    <source>
        <strain evidence="3 4">WD12</strain>
    </source>
</reference>
<evidence type="ECO:0000256" key="2">
    <source>
        <dbReference type="SAM" id="SignalP"/>
    </source>
</evidence>
<keyword evidence="2" id="KW-0732">Signal</keyword>
<dbReference type="EMBL" id="JBBWWT010000003">
    <property type="protein sequence ID" value="MEL1264504.1"/>
    <property type="molecule type" value="Genomic_DNA"/>
</dbReference>
<accession>A0ABU9IZW1</accession>
<dbReference type="InterPro" id="IPR006311">
    <property type="entry name" value="TAT_signal"/>
</dbReference>
<evidence type="ECO:0000313" key="4">
    <source>
        <dbReference type="Proteomes" id="UP001459204"/>
    </source>
</evidence>
<comment type="similarity">
    <text evidence="1">Belongs to the SCO1/2 family.</text>
</comment>
<sequence>MTIRLSRRSLLGAALGAGVAGMAPAFAAQRPLQAPVKLVDASMLDVHAGRQLRLVSDVMRGRVVALSFFFTGCSTVCPVQALAMAHAQKRLGNALGARVALVSISIDWYGDTEQDIRRFAAAHGAGTHWHFLKAPPATVDAVREGFDAYAPQRDNHPPVVAVGRAGSREWSRLYGLPSGDTIADEIGAWLA</sequence>
<comment type="caution">
    <text evidence="3">The sequence shown here is derived from an EMBL/GenBank/DDBJ whole genome shotgun (WGS) entry which is preliminary data.</text>
</comment>
<name>A0ABU9IZW1_9GAMM</name>
<proteinExistence type="inferred from homology"/>
<feature type="chain" id="PRO_5045806293" evidence="2">
    <location>
        <begin position="28"/>
        <end position="191"/>
    </location>
</feature>